<sequence length="70" mass="7454">MTSTLFIVSLILAAVMITIHPALCIPFVIAAYLLAGKGNMHMDSNASIILGIIGFILLLVLFVIVNDALK</sequence>
<keyword evidence="1" id="KW-0472">Membrane</keyword>
<organism evidence="2 3">
    <name type="scientific">Yersinia aleksiciae</name>
    <dbReference type="NCBI Taxonomy" id="263819"/>
    <lineage>
        <taxon>Bacteria</taxon>
        <taxon>Pseudomonadati</taxon>
        <taxon>Pseudomonadota</taxon>
        <taxon>Gammaproteobacteria</taxon>
        <taxon>Enterobacterales</taxon>
        <taxon>Yersiniaceae</taxon>
        <taxon>Yersinia</taxon>
    </lineage>
</organism>
<feature type="transmembrane region" description="Helical" evidence="1">
    <location>
        <begin position="46"/>
        <end position="65"/>
    </location>
</feature>
<name>A0A0T9UVX8_YERAE</name>
<evidence type="ECO:0000313" key="3">
    <source>
        <dbReference type="Proteomes" id="UP000040088"/>
    </source>
</evidence>
<dbReference type="AlphaFoldDB" id="A0A0T9UVX8"/>
<accession>A0A0T9UVX8</accession>
<reference evidence="3" key="1">
    <citation type="submission" date="2015-03" db="EMBL/GenBank/DDBJ databases">
        <authorList>
            <consortium name="Pathogen Informatics"/>
        </authorList>
    </citation>
    <scope>NUCLEOTIDE SEQUENCE [LARGE SCALE GENOMIC DNA]</scope>
    <source>
        <strain evidence="3">IP27925</strain>
    </source>
</reference>
<gene>
    <name evidence="2" type="ORF">ERS008460_03723</name>
</gene>
<protein>
    <submittedName>
        <fullName evidence="2">Uncharacterized protein</fullName>
    </submittedName>
</protein>
<evidence type="ECO:0000256" key="1">
    <source>
        <dbReference type="SAM" id="Phobius"/>
    </source>
</evidence>
<proteinExistence type="predicted"/>
<keyword evidence="1" id="KW-0812">Transmembrane</keyword>
<feature type="transmembrane region" description="Helical" evidence="1">
    <location>
        <begin position="6"/>
        <end position="34"/>
    </location>
</feature>
<dbReference type="Proteomes" id="UP000040088">
    <property type="component" value="Unassembled WGS sequence"/>
</dbReference>
<keyword evidence="1" id="KW-1133">Transmembrane helix</keyword>
<dbReference type="EMBL" id="CQEM01000021">
    <property type="protein sequence ID" value="CNL76392.1"/>
    <property type="molecule type" value="Genomic_DNA"/>
</dbReference>
<dbReference type="RefSeq" id="WP_050126879.1">
    <property type="nucleotide sequence ID" value="NZ_CQEM01000021.1"/>
</dbReference>
<evidence type="ECO:0000313" key="2">
    <source>
        <dbReference type="EMBL" id="CNL76392.1"/>
    </source>
</evidence>